<keyword evidence="1" id="KW-0472">Membrane</keyword>
<feature type="transmembrane region" description="Helical" evidence="1">
    <location>
        <begin position="56"/>
        <end position="73"/>
    </location>
</feature>
<keyword evidence="1" id="KW-1133">Transmembrane helix</keyword>
<dbReference type="AlphaFoldDB" id="A0A369QDH9"/>
<evidence type="ECO:0000256" key="1">
    <source>
        <dbReference type="SAM" id="Phobius"/>
    </source>
</evidence>
<protein>
    <recommendedName>
        <fullName evidence="4">Polysaccharide chain length determinant N-terminal domain-containing protein</fullName>
    </recommendedName>
</protein>
<gene>
    <name evidence="2" type="ORF">AHMF7616_01560</name>
</gene>
<comment type="caution">
    <text evidence="2">The sequence shown here is derived from an EMBL/GenBank/DDBJ whole genome shotgun (WGS) entry which is preliminary data.</text>
</comment>
<name>A0A369QDH9_9BACT</name>
<keyword evidence="3" id="KW-1185">Reference proteome</keyword>
<evidence type="ECO:0008006" key="4">
    <source>
        <dbReference type="Google" id="ProtNLM"/>
    </source>
</evidence>
<keyword evidence="1" id="KW-0812">Transmembrane</keyword>
<reference evidence="2 3" key="1">
    <citation type="submission" date="2018-04" db="EMBL/GenBank/DDBJ databases">
        <title>Adhaeribacter sp. HMF7616 genome sequencing and assembly.</title>
        <authorList>
            <person name="Kang H."/>
            <person name="Kang J."/>
            <person name="Cha I."/>
            <person name="Kim H."/>
            <person name="Joh K."/>
        </authorList>
    </citation>
    <scope>NUCLEOTIDE SEQUENCE [LARGE SCALE GENOMIC DNA]</scope>
    <source>
        <strain evidence="2 3">HMF7616</strain>
    </source>
</reference>
<proteinExistence type="predicted"/>
<evidence type="ECO:0000313" key="2">
    <source>
        <dbReference type="EMBL" id="RDC62961.1"/>
    </source>
</evidence>
<dbReference type="RefSeq" id="WP_115372337.1">
    <property type="nucleotide sequence ID" value="NZ_QASA01000001.1"/>
</dbReference>
<accession>A0A369QDH9</accession>
<dbReference type="Proteomes" id="UP000253919">
    <property type="component" value="Unassembled WGS sequence"/>
</dbReference>
<dbReference type="EMBL" id="QASA01000001">
    <property type="protein sequence ID" value="RDC62961.1"/>
    <property type="molecule type" value="Genomic_DNA"/>
</dbReference>
<dbReference type="OrthoDB" id="892967at2"/>
<organism evidence="2 3">
    <name type="scientific">Adhaeribacter pallidiroseus</name>
    <dbReference type="NCBI Taxonomy" id="2072847"/>
    <lineage>
        <taxon>Bacteria</taxon>
        <taxon>Pseudomonadati</taxon>
        <taxon>Bacteroidota</taxon>
        <taxon>Cytophagia</taxon>
        <taxon>Cytophagales</taxon>
        <taxon>Hymenobacteraceae</taxon>
        <taxon>Adhaeribacter</taxon>
    </lineage>
</organism>
<feature type="transmembrane region" description="Helical" evidence="1">
    <location>
        <begin position="304"/>
        <end position="324"/>
    </location>
</feature>
<sequence>MDYSEPNLNKKNPENNDEIDLSKLLSAVGKAITALIKSVVRFFFLAIDSTFANYKVITSLIIIFGLLGIGYHLNVKPYYESKMTLNSAYYKGEFLGNSIQNLNRLCGEGNYRVLANLLKINPEKAKTLRKIEVEQIISPNMQMLIDLYKSNEGNQRRLDSIILNHSDSTFQIMVQVYDTTTLVGLDTTLVNYIKNNKFVNKRIAIERKNLLNRRAKLIRESKNLDTLKKYMAQSYLTRGTGKEGTNVTLNDKESDPINVYREDFRLYDQQLQIDRLLFINSEIEIIDRFITFGKPASGTLEKHAAKGAIIGLLLGLLYVFYLILRDGLRNLRTAVQEE</sequence>
<evidence type="ECO:0000313" key="3">
    <source>
        <dbReference type="Proteomes" id="UP000253919"/>
    </source>
</evidence>